<dbReference type="EMBL" id="KV454406">
    <property type="protein sequence ID" value="ODQ68568.1"/>
    <property type="molecule type" value="Genomic_DNA"/>
</dbReference>
<gene>
    <name evidence="6" type="primary">MED10</name>
    <name evidence="7" type="ORF">NADFUDRAFT_81485</name>
</gene>
<dbReference type="OrthoDB" id="337270at2759"/>
<dbReference type="InterPro" id="IPR019145">
    <property type="entry name" value="Mediator_Med10"/>
</dbReference>
<comment type="subcellular location">
    <subcellularLocation>
        <location evidence="1 6">Nucleus</location>
    </subcellularLocation>
</comment>
<comment type="similarity">
    <text evidence="2 6">Belongs to the Mediator complex subunit 10 family.</text>
</comment>
<keyword evidence="5 6" id="KW-0539">Nucleus</keyword>
<dbReference type="GO" id="GO:0003712">
    <property type="term" value="F:transcription coregulator activity"/>
    <property type="evidence" value="ECO:0007669"/>
    <property type="project" value="InterPro"/>
</dbReference>
<proteinExistence type="inferred from homology"/>
<organism evidence="7 8">
    <name type="scientific">Nadsonia fulvescens var. elongata DSM 6958</name>
    <dbReference type="NCBI Taxonomy" id="857566"/>
    <lineage>
        <taxon>Eukaryota</taxon>
        <taxon>Fungi</taxon>
        <taxon>Dikarya</taxon>
        <taxon>Ascomycota</taxon>
        <taxon>Saccharomycotina</taxon>
        <taxon>Dipodascomycetes</taxon>
        <taxon>Dipodascales</taxon>
        <taxon>Dipodascales incertae sedis</taxon>
        <taxon>Nadsonia</taxon>
    </lineage>
</organism>
<dbReference type="GO" id="GO:0006357">
    <property type="term" value="P:regulation of transcription by RNA polymerase II"/>
    <property type="evidence" value="ECO:0007669"/>
    <property type="project" value="InterPro"/>
</dbReference>
<reference evidence="7 8" key="1">
    <citation type="journal article" date="2016" name="Proc. Natl. Acad. Sci. U.S.A.">
        <title>Comparative genomics of biotechnologically important yeasts.</title>
        <authorList>
            <person name="Riley R."/>
            <person name="Haridas S."/>
            <person name="Wolfe K.H."/>
            <person name="Lopes M.R."/>
            <person name="Hittinger C.T."/>
            <person name="Goeker M."/>
            <person name="Salamov A.A."/>
            <person name="Wisecaver J.H."/>
            <person name="Long T.M."/>
            <person name="Calvey C.H."/>
            <person name="Aerts A.L."/>
            <person name="Barry K.W."/>
            <person name="Choi C."/>
            <person name="Clum A."/>
            <person name="Coughlan A.Y."/>
            <person name="Deshpande S."/>
            <person name="Douglass A.P."/>
            <person name="Hanson S.J."/>
            <person name="Klenk H.-P."/>
            <person name="LaButti K.M."/>
            <person name="Lapidus A."/>
            <person name="Lindquist E.A."/>
            <person name="Lipzen A.M."/>
            <person name="Meier-Kolthoff J.P."/>
            <person name="Ohm R.A."/>
            <person name="Otillar R.P."/>
            <person name="Pangilinan J.L."/>
            <person name="Peng Y."/>
            <person name="Rokas A."/>
            <person name="Rosa C.A."/>
            <person name="Scheuner C."/>
            <person name="Sibirny A.A."/>
            <person name="Slot J.C."/>
            <person name="Stielow J.B."/>
            <person name="Sun H."/>
            <person name="Kurtzman C.P."/>
            <person name="Blackwell M."/>
            <person name="Grigoriev I.V."/>
            <person name="Jeffries T.W."/>
        </authorList>
    </citation>
    <scope>NUCLEOTIDE SEQUENCE [LARGE SCALE GENOMIC DNA]</scope>
    <source>
        <strain evidence="7 8">DSM 6958</strain>
    </source>
</reference>
<evidence type="ECO:0000313" key="8">
    <source>
        <dbReference type="Proteomes" id="UP000095009"/>
    </source>
</evidence>
<evidence type="ECO:0000256" key="6">
    <source>
        <dbReference type="RuleBase" id="RU364146"/>
    </source>
</evidence>
<dbReference type="Pfam" id="PF09748">
    <property type="entry name" value="Med10"/>
    <property type="match status" value="1"/>
</dbReference>
<comment type="subunit">
    <text evidence="6">Component of the Mediator complex.</text>
</comment>
<evidence type="ECO:0000256" key="3">
    <source>
        <dbReference type="ARBA" id="ARBA00023015"/>
    </source>
</evidence>
<dbReference type="GO" id="GO:0016592">
    <property type="term" value="C:mediator complex"/>
    <property type="evidence" value="ECO:0007669"/>
    <property type="project" value="InterPro"/>
</dbReference>
<evidence type="ECO:0000256" key="4">
    <source>
        <dbReference type="ARBA" id="ARBA00023163"/>
    </source>
</evidence>
<keyword evidence="4 6" id="KW-0804">Transcription</keyword>
<protein>
    <recommendedName>
        <fullName evidence="6">Mediator of RNA polymerase II transcription subunit 10</fullName>
    </recommendedName>
    <alternativeName>
        <fullName evidence="6">Mediator complex subunit 10</fullName>
    </alternativeName>
</protein>
<sequence>MSVNGGKNEQAPSNPAALAKTEAQLKRVIETFIELGVMVHDFQGTVEAKEGLVERVNMTTQQFRSLVETSADLTEAIPIDVIQYIEDGRNPDVYTREFVEVLAKQNHYLNGKMEATRQFRDILAEQIKIAYPDLELAVNNSLKRTDDKSTTE</sequence>
<dbReference type="Proteomes" id="UP000095009">
    <property type="component" value="Unassembled WGS sequence"/>
</dbReference>
<dbReference type="STRING" id="857566.A0A1E3PTF7"/>
<evidence type="ECO:0000256" key="2">
    <source>
        <dbReference type="ARBA" id="ARBA00005389"/>
    </source>
</evidence>
<comment type="function">
    <text evidence="6">Component of the Mediator complex, a coactivator involved in the regulated transcription of nearly all RNA polymerase II-dependent genes. Mediator functions as a bridge to convey information from gene-specific regulatory proteins to the basal RNA polymerase II transcription machinery. Mediator is recruited to promoters by direct interactions with regulatory proteins and serves as a scaffold for the assembly of a functional preinitiation complex with RNA polymerase II and the general transcription factors.</text>
</comment>
<keyword evidence="8" id="KW-1185">Reference proteome</keyword>
<dbReference type="AlphaFoldDB" id="A0A1E3PTF7"/>
<evidence type="ECO:0000313" key="7">
    <source>
        <dbReference type="EMBL" id="ODQ68568.1"/>
    </source>
</evidence>
<name>A0A1E3PTF7_9ASCO</name>
<evidence type="ECO:0000256" key="5">
    <source>
        <dbReference type="ARBA" id="ARBA00023242"/>
    </source>
</evidence>
<keyword evidence="3 6" id="KW-0805">Transcription regulation</keyword>
<evidence type="ECO:0000256" key="1">
    <source>
        <dbReference type="ARBA" id="ARBA00004123"/>
    </source>
</evidence>
<accession>A0A1E3PTF7</accession>
<keyword evidence="6" id="KW-0010">Activator</keyword>